<proteinExistence type="predicted"/>
<dbReference type="AlphaFoldDB" id="A0A8S4FXT4"/>
<keyword evidence="4" id="KW-1185">Reference proteome</keyword>
<feature type="region of interest" description="Disordered" evidence="2">
    <location>
        <begin position="907"/>
        <end position="955"/>
    </location>
</feature>
<sequence length="1044" mass="115590">MINDLESQLHNSTCLLYADDLKLSMRVRGEADCALLQQDLDAVHQWSLDNKLLFNTSKCAVMSYTRAKNPFEADYRLGMDVILRVYTITDLGVTFDTKLTFHDHVKALTANCFRRLGFVIRNAKDFSQTCVIQLLYSALVRSKVESSSVVWSPHESTYTLMLEKVQKAFLRFLYKKKYGYYPYLYPTSFLLGMLGFNSLEVRRDLNLAIMACRTLRGETECPHMVGEVCCLFAPNKYMRARSHRLLAVGAARSVARQQSPLIRATTMVNAIIDSAPQVDVYICLSGCVTAITDKSPARDGVQALLTVCVEVCHPCEVDDVTCQDRQLALEALRASLTGGMAGCRNELCSLFATGCDLHDPAEFVRAARTAHMLCAAAKLDYITLQSVKMKCHGCSNSKIGNRKLTCNTCKSTYCYDCLNIKPEDIPNINQDYVAHLKCPSCAFVTRRKNTDSTPVNPRLRRAADDSMNMSFDTIAAGKTAIASDNTSTLSQVPTLEEISQLLDDKLSISSTYMTSLREVLKEELRVMVASEVQKAIQSLKDEFTTTTDFIVDEQSDIKRKLCAKDSVIASLKSELLRTQSDCAKVTSRLSQIEKLSRDLNIEIQEVPESKSENLFSMLKNLCSSLEVPIADSDIRSCRRVAKMDSASRRPRNVLATFNTPRLRDSIISATLRFNKSHSKEKLNTSHLGLAGRSTISNLLVYKNFLCNAFATGGQVDSIYTDFSKAFDKESFGEGRWPLEFRAAVARLLSQHAPRDQEEPRENDKHLTHKRLDKTLVETMVLDLIIIVGFVIVNNPQLQETICKDWSMVRHLCTLPASWLVTTPHCKVLLPTLAVLAQHPPNVEIMEAELSMELIEEYIMSEDAAHIKLVQVIKEGRKKKLKELEQKLKEELERQLELERERELAAMDSADPAAQNSASVDPAAQNSASVDPGAQNSASVDPVAQDGAMGSVDPVAQNSASVDPVAQDGAMAYADPVAQNGAIDSVDPAVQNSASVDPVAQNGTMDVDPVGQNGAIDPPTNDLQASTDASPQPAHQESQFLSHEL</sequence>
<dbReference type="EMBL" id="CAJHNJ030000050">
    <property type="protein sequence ID" value="CAG9132544.1"/>
    <property type="molecule type" value="Genomic_DNA"/>
</dbReference>
<feature type="compositionally biased region" description="Polar residues" evidence="2">
    <location>
        <begin position="913"/>
        <end position="938"/>
    </location>
</feature>
<keyword evidence="1" id="KW-0175">Coiled coil</keyword>
<feature type="coiled-coil region" evidence="1">
    <location>
        <begin position="873"/>
        <end position="901"/>
    </location>
</feature>
<dbReference type="PANTHER" id="PTHR33332">
    <property type="entry name" value="REVERSE TRANSCRIPTASE DOMAIN-CONTAINING PROTEIN"/>
    <property type="match status" value="1"/>
</dbReference>
<evidence type="ECO:0000256" key="2">
    <source>
        <dbReference type="SAM" id="MobiDB-lite"/>
    </source>
</evidence>
<comment type="caution">
    <text evidence="3">The sequence shown here is derived from an EMBL/GenBank/DDBJ whole genome shotgun (WGS) entry which is preliminary data.</text>
</comment>
<accession>A0A8S4FXT4</accession>
<dbReference type="Proteomes" id="UP000653454">
    <property type="component" value="Unassembled WGS sequence"/>
</dbReference>
<reference evidence="3" key="1">
    <citation type="submission" date="2020-11" db="EMBL/GenBank/DDBJ databases">
        <authorList>
            <person name="Whiteford S."/>
        </authorList>
    </citation>
    <scope>NUCLEOTIDE SEQUENCE</scope>
</reference>
<evidence type="ECO:0000313" key="3">
    <source>
        <dbReference type="EMBL" id="CAG9132544.1"/>
    </source>
</evidence>
<feature type="compositionally biased region" description="Polar residues" evidence="2">
    <location>
        <begin position="1020"/>
        <end position="1044"/>
    </location>
</feature>
<evidence type="ECO:0000256" key="1">
    <source>
        <dbReference type="SAM" id="Coils"/>
    </source>
</evidence>
<gene>
    <name evidence="3" type="ORF">PLXY2_LOCUS10823</name>
</gene>
<feature type="region of interest" description="Disordered" evidence="2">
    <location>
        <begin position="985"/>
        <end position="1044"/>
    </location>
</feature>
<organism evidence="3 4">
    <name type="scientific">Plutella xylostella</name>
    <name type="common">Diamondback moth</name>
    <name type="synonym">Plutella maculipennis</name>
    <dbReference type="NCBI Taxonomy" id="51655"/>
    <lineage>
        <taxon>Eukaryota</taxon>
        <taxon>Metazoa</taxon>
        <taxon>Ecdysozoa</taxon>
        <taxon>Arthropoda</taxon>
        <taxon>Hexapoda</taxon>
        <taxon>Insecta</taxon>
        <taxon>Pterygota</taxon>
        <taxon>Neoptera</taxon>
        <taxon>Endopterygota</taxon>
        <taxon>Lepidoptera</taxon>
        <taxon>Glossata</taxon>
        <taxon>Ditrysia</taxon>
        <taxon>Yponomeutoidea</taxon>
        <taxon>Plutellidae</taxon>
        <taxon>Plutella</taxon>
    </lineage>
</organism>
<evidence type="ECO:0000313" key="4">
    <source>
        <dbReference type="Proteomes" id="UP000653454"/>
    </source>
</evidence>
<name>A0A8S4FXT4_PLUXY</name>
<protein>
    <submittedName>
        <fullName evidence="3">(diamondback moth) hypothetical protein</fullName>
    </submittedName>
</protein>